<dbReference type="Proteomes" id="UP001152321">
    <property type="component" value="Unassembled WGS sequence"/>
</dbReference>
<feature type="chain" id="PRO_5046785984" evidence="1">
    <location>
        <begin position="22"/>
        <end position="122"/>
    </location>
</feature>
<evidence type="ECO:0000313" key="3">
    <source>
        <dbReference type="Proteomes" id="UP001152321"/>
    </source>
</evidence>
<accession>A0ABT6DGL2</accession>
<evidence type="ECO:0000313" key="2">
    <source>
        <dbReference type="EMBL" id="MDG0815980.1"/>
    </source>
</evidence>
<organism evidence="2 3">
    <name type="scientific">Bdellovibrio svalbardensis</name>
    <dbReference type="NCBI Taxonomy" id="2972972"/>
    <lineage>
        <taxon>Bacteria</taxon>
        <taxon>Pseudomonadati</taxon>
        <taxon>Bdellovibrionota</taxon>
        <taxon>Bdellovibrionia</taxon>
        <taxon>Bdellovibrionales</taxon>
        <taxon>Pseudobdellovibrionaceae</taxon>
        <taxon>Bdellovibrio</taxon>
    </lineage>
</organism>
<reference evidence="2" key="1">
    <citation type="submission" date="2022-08" db="EMBL/GenBank/DDBJ databases">
        <title>Novel Bdellovibrio Species Isolated from Svalbard: Designation Bdellovibrio svalbardensis.</title>
        <authorList>
            <person name="Mitchell R.J."/>
            <person name="Choi S.Y."/>
        </authorList>
    </citation>
    <scope>NUCLEOTIDE SEQUENCE</scope>
    <source>
        <strain evidence="2">PAP01</strain>
    </source>
</reference>
<gene>
    <name evidence="2" type="ORF">NWE73_06380</name>
</gene>
<comment type="caution">
    <text evidence="2">The sequence shown here is derived from an EMBL/GenBank/DDBJ whole genome shotgun (WGS) entry which is preliminary data.</text>
</comment>
<sequence length="122" mass="13462">MKHIKSLILAVALLVPALSQARITDGKDHLKLSGGKIVVTLDKGFHFVMESPAGLYMDGEMGSAEPTKKTENQMVFDVSKVKDRSFSISFYVCDDQKTVCESHEAHLKVVKNKLVPVEATKE</sequence>
<evidence type="ECO:0000256" key="1">
    <source>
        <dbReference type="SAM" id="SignalP"/>
    </source>
</evidence>
<keyword evidence="1" id="KW-0732">Signal</keyword>
<protein>
    <submittedName>
        <fullName evidence="2">Uncharacterized protein</fullName>
    </submittedName>
</protein>
<keyword evidence="3" id="KW-1185">Reference proteome</keyword>
<name>A0ABT6DGL2_9BACT</name>
<dbReference type="RefSeq" id="WP_277577458.1">
    <property type="nucleotide sequence ID" value="NZ_JANRMI010000002.1"/>
</dbReference>
<dbReference type="EMBL" id="JANRMI010000002">
    <property type="protein sequence ID" value="MDG0815980.1"/>
    <property type="molecule type" value="Genomic_DNA"/>
</dbReference>
<proteinExistence type="predicted"/>
<feature type="signal peptide" evidence="1">
    <location>
        <begin position="1"/>
        <end position="21"/>
    </location>
</feature>